<name>A0A1J5DYW6_9BACT</name>
<organism evidence="10 11">
    <name type="scientific">Candidatus Desantisbacteria bacterium CG2_30_40_21</name>
    <dbReference type="NCBI Taxonomy" id="1817895"/>
    <lineage>
        <taxon>Bacteria</taxon>
        <taxon>Candidatus Desantisiibacteriota</taxon>
    </lineage>
</organism>
<gene>
    <name evidence="10" type="ORF">AUJ95_08035</name>
</gene>
<protein>
    <submittedName>
        <fullName evidence="10">Heterodisulfide reductase subunit A</fullName>
    </submittedName>
</protein>
<dbReference type="Gene3D" id="3.50.50.60">
    <property type="entry name" value="FAD/NAD(P)-binding domain"/>
    <property type="match status" value="2"/>
</dbReference>
<dbReference type="Pfam" id="PF12800">
    <property type="entry name" value="Fer4_4"/>
    <property type="match status" value="1"/>
</dbReference>
<evidence type="ECO:0000256" key="8">
    <source>
        <dbReference type="ARBA" id="ARBA00023014"/>
    </source>
</evidence>
<evidence type="ECO:0000256" key="2">
    <source>
        <dbReference type="ARBA" id="ARBA00006561"/>
    </source>
</evidence>
<dbReference type="Pfam" id="PF00037">
    <property type="entry name" value="Fer4"/>
    <property type="match status" value="1"/>
</dbReference>
<evidence type="ECO:0000256" key="6">
    <source>
        <dbReference type="ARBA" id="ARBA00023002"/>
    </source>
</evidence>
<keyword evidence="3" id="KW-0004">4Fe-4S</keyword>
<dbReference type="PANTHER" id="PTHR43498:SF1">
    <property type="entry name" value="COB--COM HETERODISULFIDE REDUCTASE IRON-SULFUR SUBUNIT A"/>
    <property type="match status" value="1"/>
</dbReference>
<dbReference type="PROSITE" id="PS00198">
    <property type="entry name" value="4FE4S_FER_1"/>
    <property type="match status" value="1"/>
</dbReference>
<evidence type="ECO:0000256" key="3">
    <source>
        <dbReference type="ARBA" id="ARBA00022485"/>
    </source>
</evidence>
<keyword evidence="4" id="KW-0479">Metal-binding</keyword>
<keyword evidence="8" id="KW-0411">Iron-sulfur</keyword>
<dbReference type="PRINTS" id="PR00411">
    <property type="entry name" value="PNDRDTASEI"/>
</dbReference>
<proteinExistence type="inferred from homology"/>
<evidence type="ECO:0000256" key="1">
    <source>
        <dbReference type="ARBA" id="ARBA00001974"/>
    </source>
</evidence>
<dbReference type="GO" id="GO:0051539">
    <property type="term" value="F:4 iron, 4 sulfur cluster binding"/>
    <property type="evidence" value="ECO:0007669"/>
    <property type="project" value="UniProtKB-KW"/>
</dbReference>
<comment type="cofactor">
    <cofactor evidence="1">
        <name>FAD</name>
        <dbReference type="ChEBI" id="CHEBI:57692"/>
    </cofactor>
</comment>
<dbReference type="InterPro" id="IPR036188">
    <property type="entry name" value="FAD/NAD-bd_sf"/>
</dbReference>
<dbReference type="InterPro" id="IPR017900">
    <property type="entry name" value="4Fe4S_Fe_S_CS"/>
</dbReference>
<dbReference type="InterPro" id="IPR017896">
    <property type="entry name" value="4Fe4S_Fe-S-bd"/>
</dbReference>
<evidence type="ECO:0000256" key="4">
    <source>
        <dbReference type="ARBA" id="ARBA00022723"/>
    </source>
</evidence>
<dbReference type="Pfam" id="PF01266">
    <property type="entry name" value="DAO"/>
    <property type="match status" value="1"/>
</dbReference>
<dbReference type="Gene3D" id="3.30.70.3270">
    <property type="match status" value="1"/>
</dbReference>
<keyword evidence="6" id="KW-0560">Oxidoreductase</keyword>
<feature type="domain" description="4Fe-4S ferredoxin-type" evidence="9">
    <location>
        <begin position="141"/>
        <end position="170"/>
    </location>
</feature>
<dbReference type="PRINTS" id="PR00368">
    <property type="entry name" value="FADPNR"/>
</dbReference>
<dbReference type="GO" id="GO:0016491">
    <property type="term" value="F:oxidoreductase activity"/>
    <property type="evidence" value="ECO:0007669"/>
    <property type="project" value="UniProtKB-KW"/>
</dbReference>
<dbReference type="STRING" id="1817895.AUJ95_08035"/>
<dbReference type="PROSITE" id="PS51379">
    <property type="entry name" value="4FE4S_FER_2"/>
    <property type="match status" value="2"/>
</dbReference>
<dbReference type="SUPFAM" id="SSF51905">
    <property type="entry name" value="FAD/NAD(P)-binding domain"/>
    <property type="match status" value="1"/>
</dbReference>
<evidence type="ECO:0000256" key="5">
    <source>
        <dbReference type="ARBA" id="ARBA00022827"/>
    </source>
</evidence>
<keyword evidence="5" id="KW-0274">FAD</keyword>
<keyword evidence="5" id="KW-0285">Flavoprotein</keyword>
<dbReference type="PANTHER" id="PTHR43498">
    <property type="entry name" value="FERREDOXIN:COB-COM HETERODISULFIDE REDUCTASE SUBUNIT A"/>
    <property type="match status" value="1"/>
</dbReference>
<dbReference type="AlphaFoldDB" id="A0A1J5DYW6"/>
<dbReference type="SUPFAM" id="SSF54862">
    <property type="entry name" value="4Fe-4S ferredoxins"/>
    <property type="match status" value="1"/>
</dbReference>
<keyword evidence="7" id="KW-0408">Iron</keyword>
<dbReference type="Proteomes" id="UP000183085">
    <property type="component" value="Unassembled WGS sequence"/>
</dbReference>
<comment type="similarity">
    <text evidence="2">Belongs to the HdrA family.</text>
</comment>
<evidence type="ECO:0000256" key="7">
    <source>
        <dbReference type="ARBA" id="ARBA00023004"/>
    </source>
</evidence>
<evidence type="ECO:0000259" key="9">
    <source>
        <dbReference type="PROSITE" id="PS51379"/>
    </source>
</evidence>
<dbReference type="EMBL" id="MNYI01000206">
    <property type="protein sequence ID" value="OIP37538.1"/>
    <property type="molecule type" value="Genomic_DNA"/>
</dbReference>
<evidence type="ECO:0000313" key="10">
    <source>
        <dbReference type="EMBL" id="OIP37538.1"/>
    </source>
</evidence>
<evidence type="ECO:0000313" key="11">
    <source>
        <dbReference type="Proteomes" id="UP000183085"/>
    </source>
</evidence>
<dbReference type="GO" id="GO:0046872">
    <property type="term" value="F:metal ion binding"/>
    <property type="evidence" value="ECO:0007669"/>
    <property type="project" value="UniProtKB-KW"/>
</dbReference>
<comment type="caution">
    <text evidence="10">The sequence shown here is derived from an EMBL/GenBank/DDBJ whole genome shotgun (WGS) entry which is preliminary data.</text>
</comment>
<accession>A0A1J5DYW6</accession>
<dbReference type="InterPro" id="IPR006076">
    <property type="entry name" value="FAD-dep_OxRdtase"/>
</dbReference>
<dbReference type="InterPro" id="IPR039650">
    <property type="entry name" value="HdrA-like"/>
</dbReference>
<feature type="domain" description="4Fe-4S ferredoxin-type" evidence="9">
    <location>
        <begin position="94"/>
        <end position="124"/>
    </location>
</feature>
<sequence>MQDILIIGGGISGITTAVEAAETGYNVTLLEKNPYLGGRVIQMNRYFPKLCPPYCGMEINLKRIRTNNKIKHYTLTEVQNITGNEGNYEVTLKINPRKVTEKCTACGECSASCPIERKDDFNLGLNTTKAVYLPHELAFPYRFVVDTKACIKCGACVEACKYGAIDLNMQAETIKLKVGSIVMATGWQPYDASKIDNLGFGKYKDVITNMMMERLAAPNGPTQGKIIRPSDQKEPKKVAFVQCAGSRDENHLPYCSAVCCLASLKQITYVRENIPDSEAFMFYIDVRTPGKYEEFYTKVKGDERVHLIKGKVASIEQDGDSLTVEAEDILSGNKLRVVVDMVVLACGMQPTNGTLNNISRDQNGFISQVQGNGIYAAGVARKPADVSSSVQDATGCALKAIQSVVRG</sequence>
<reference evidence="10 11" key="1">
    <citation type="journal article" date="2016" name="Environ. Microbiol.">
        <title>Genomic resolution of a cold subsurface aquifer community provides metabolic insights for novel microbes adapted to high CO concentrations.</title>
        <authorList>
            <person name="Probst A.J."/>
            <person name="Castelle C.J."/>
            <person name="Singh A."/>
            <person name="Brown C.T."/>
            <person name="Anantharaman K."/>
            <person name="Sharon I."/>
            <person name="Hug L.A."/>
            <person name="Burstein D."/>
            <person name="Emerson J.B."/>
            <person name="Thomas B.C."/>
            <person name="Banfield J.F."/>
        </authorList>
    </citation>
    <scope>NUCLEOTIDE SEQUENCE [LARGE SCALE GENOMIC DNA]</scope>
    <source>
        <strain evidence="10">CG2_30_40_21</strain>
    </source>
</reference>